<comment type="caution">
    <text evidence="4">The sequence shown here is derived from an EMBL/GenBank/DDBJ whole genome shotgun (WGS) entry which is preliminary data.</text>
</comment>
<dbReference type="InterPro" id="IPR002059">
    <property type="entry name" value="CSP_DNA-bd"/>
</dbReference>
<dbReference type="EMBL" id="BSNM01000011">
    <property type="protein sequence ID" value="GLQ31211.1"/>
    <property type="molecule type" value="Genomic_DNA"/>
</dbReference>
<keyword evidence="2" id="KW-1133">Transmembrane helix</keyword>
<dbReference type="InterPro" id="IPR011129">
    <property type="entry name" value="CSD"/>
</dbReference>
<keyword evidence="5" id="KW-1185">Reference proteome</keyword>
<dbReference type="PRINTS" id="PR00050">
    <property type="entry name" value="COLDSHOCK"/>
</dbReference>
<dbReference type="SUPFAM" id="SSF50249">
    <property type="entry name" value="Nucleic acid-binding proteins"/>
    <property type="match status" value="1"/>
</dbReference>
<dbReference type="PROSITE" id="PS51857">
    <property type="entry name" value="CSD_2"/>
    <property type="match status" value="1"/>
</dbReference>
<dbReference type="SMART" id="SM00357">
    <property type="entry name" value="CSP"/>
    <property type="match status" value="1"/>
</dbReference>
<evidence type="ECO:0000256" key="1">
    <source>
        <dbReference type="RuleBase" id="RU000408"/>
    </source>
</evidence>
<feature type="domain" description="CSD" evidence="3">
    <location>
        <begin position="86"/>
        <end position="150"/>
    </location>
</feature>
<reference evidence="4" key="2">
    <citation type="submission" date="2023-01" db="EMBL/GenBank/DDBJ databases">
        <title>Draft genome sequence of Litoribrevibacter albus strain NBRC 110071.</title>
        <authorList>
            <person name="Sun Q."/>
            <person name="Mori K."/>
        </authorList>
    </citation>
    <scope>NUCLEOTIDE SEQUENCE</scope>
    <source>
        <strain evidence="4">NBRC 110071</strain>
    </source>
</reference>
<feature type="transmembrane region" description="Helical" evidence="2">
    <location>
        <begin position="44"/>
        <end position="65"/>
    </location>
</feature>
<dbReference type="RefSeq" id="WP_284380723.1">
    <property type="nucleotide sequence ID" value="NZ_BSNM01000011.1"/>
</dbReference>
<comment type="subcellular location">
    <subcellularLocation>
        <location evidence="1">Cytoplasm</location>
    </subcellularLocation>
</comment>
<keyword evidence="2" id="KW-0812">Transmembrane</keyword>
<dbReference type="GO" id="GO:0005829">
    <property type="term" value="C:cytosol"/>
    <property type="evidence" value="ECO:0007669"/>
    <property type="project" value="UniProtKB-ARBA"/>
</dbReference>
<reference evidence="4" key="1">
    <citation type="journal article" date="2014" name="Int. J. Syst. Evol. Microbiol.">
        <title>Complete genome sequence of Corynebacterium casei LMG S-19264T (=DSM 44701T), isolated from a smear-ripened cheese.</title>
        <authorList>
            <consortium name="US DOE Joint Genome Institute (JGI-PGF)"/>
            <person name="Walter F."/>
            <person name="Albersmeier A."/>
            <person name="Kalinowski J."/>
            <person name="Ruckert C."/>
        </authorList>
    </citation>
    <scope>NUCLEOTIDE SEQUENCE</scope>
    <source>
        <strain evidence="4">NBRC 110071</strain>
    </source>
</reference>
<proteinExistence type="predicted"/>
<dbReference type="Proteomes" id="UP001161389">
    <property type="component" value="Unassembled WGS sequence"/>
</dbReference>
<protein>
    <recommendedName>
        <fullName evidence="3">CSD domain-containing protein</fullName>
    </recommendedName>
</protein>
<sequence>MSNSDSSKNIITTIVTAVVAPLVGGAVLFALGMLPEALTLETLAIGYVVFVLSILLVEFVLSAVLSSSPSEGRGKSRYVTEQEDVRETGTVKWFNVSKGFGFITRDQGEDIFVHFRSIRGRGHRFLKEGQKVKFDVIKGDKGLQADDVAILKQQ</sequence>
<dbReference type="Pfam" id="PF00313">
    <property type="entry name" value="CSD"/>
    <property type="match status" value="1"/>
</dbReference>
<evidence type="ECO:0000313" key="5">
    <source>
        <dbReference type="Proteomes" id="UP001161389"/>
    </source>
</evidence>
<gene>
    <name evidence="4" type="ORF">GCM10007876_16900</name>
</gene>
<dbReference type="PANTHER" id="PTHR11544">
    <property type="entry name" value="COLD SHOCK DOMAIN CONTAINING PROTEINS"/>
    <property type="match status" value="1"/>
</dbReference>
<keyword evidence="2" id="KW-0472">Membrane</keyword>
<dbReference type="Gene3D" id="2.40.50.140">
    <property type="entry name" value="Nucleic acid-binding proteins"/>
    <property type="match status" value="1"/>
</dbReference>
<dbReference type="CDD" id="cd04458">
    <property type="entry name" value="CSP_CDS"/>
    <property type="match status" value="1"/>
</dbReference>
<feature type="transmembrane region" description="Helical" evidence="2">
    <location>
        <begin position="12"/>
        <end position="32"/>
    </location>
</feature>
<dbReference type="InterPro" id="IPR019844">
    <property type="entry name" value="CSD_CS"/>
</dbReference>
<dbReference type="InterPro" id="IPR012340">
    <property type="entry name" value="NA-bd_OB-fold"/>
</dbReference>
<dbReference type="AlphaFoldDB" id="A0AA37W853"/>
<dbReference type="PROSITE" id="PS00352">
    <property type="entry name" value="CSD_1"/>
    <property type="match status" value="1"/>
</dbReference>
<evidence type="ECO:0000259" key="3">
    <source>
        <dbReference type="PROSITE" id="PS51857"/>
    </source>
</evidence>
<evidence type="ECO:0000313" key="4">
    <source>
        <dbReference type="EMBL" id="GLQ31211.1"/>
    </source>
</evidence>
<dbReference type="GO" id="GO:0003676">
    <property type="term" value="F:nucleic acid binding"/>
    <property type="evidence" value="ECO:0007669"/>
    <property type="project" value="InterPro"/>
</dbReference>
<accession>A0AA37W853</accession>
<name>A0AA37W853_9GAMM</name>
<evidence type="ECO:0000256" key="2">
    <source>
        <dbReference type="SAM" id="Phobius"/>
    </source>
</evidence>
<organism evidence="4 5">
    <name type="scientific">Litoribrevibacter albus</name>
    <dbReference type="NCBI Taxonomy" id="1473156"/>
    <lineage>
        <taxon>Bacteria</taxon>
        <taxon>Pseudomonadati</taxon>
        <taxon>Pseudomonadota</taxon>
        <taxon>Gammaproteobacteria</taxon>
        <taxon>Oceanospirillales</taxon>
        <taxon>Oceanospirillaceae</taxon>
        <taxon>Litoribrevibacter</taxon>
    </lineage>
</organism>
<dbReference type="InterPro" id="IPR050181">
    <property type="entry name" value="Cold_shock_domain"/>
</dbReference>